<dbReference type="EMBL" id="CP002580">
    <property type="protein sequence ID" value="AJK45840.1"/>
    <property type="molecule type" value="Genomic_DNA"/>
</dbReference>
<dbReference type="PANTHER" id="PTHR32305:SF15">
    <property type="entry name" value="PROTEIN RHSA-RELATED"/>
    <property type="match status" value="1"/>
</dbReference>
<evidence type="ECO:0000313" key="7">
    <source>
        <dbReference type="Proteomes" id="UP000031838"/>
    </source>
</evidence>
<evidence type="ECO:0000256" key="2">
    <source>
        <dbReference type="SAM" id="MobiDB-lite"/>
    </source>
</evidence>
<dbReference type="InterPro" id="IPR006530">
    <property type="entry name" value="YD"/>
</dbReference>
<dbReference type="Proteomes" id="UP000031838">
    <property type="component" value="Chromosome 1"/>
</dbReference>
<dbReference type="SUPFAM" id="SSF52309">
    <property type="entry name" value="N-(deoxy)ribosyltransferase-like"/>
    <property type="match status" value="1"/>
</dbReference>
<evidence type="ECO:0000259" key="4">
    <source>
        <dbReference type="Pfam" id="PF20148"/>
    </source>
</evidence>
<feature type="domain" description="Teneurin-like YD-shell" evidence="5">
    <location>
        <begin position="1060"/>
        <end position="1246"/>
    </location>
</feature>
<dbReference type="InterPro" id="IPR001826">
    <property type="entry name" value="RHS"/>
</dbReference>
<sequence>MSTPSTAAPQKVHETKVAIMPLVTIAKEDAGSALDRFDQWLKSVSDGYVTLARVEQLASYIPVVSNIISAVDVVLDIKRLIEAQHKDFFDYLNLGIDLIGIIPVPPVMGEFRMGARPLLKLARQELERSAVAVADGGAQMIADAVISVLVSHLSTKFAGEVEAFIQQVKAKLQQLLDDCANHAHQLLEGLAQIFEKAASGALFDTSGNERAAAQHLKQAGDGFTAHDAGKIAHSLWSYLEDGAKEFVKDTANVATKAANFISPSTNEKLRHLAATARGAIPMVTSKIKGLNSSDVGGLMWLLNALTIAVEKWRALKNHRGQVVGIKEAGTVKAELKKGEGELETLASQAAAKHPGANTCKTCGGGAAAGRSPSSIGFALGDELFAHEDFSLPGVLPIVWLRTYRSFLSAYDDGELGARWVTPYTTRLDIREAEQKFVYHDTTGRSIDYPLLAAGASHDDFGEELTLTRLDDQWLALTRGHKLIEVYERHAEVFRLAFLRDRNGNQIVLVYDEAGRLARVANEQGSVLLIHDAKGRLANALHIDAEGENLGTLASYSYDEQGDLIAAVDRDGNRREYRYRHHLITRYTDRTGRGMNLEWDSIGPKARCVREYADDGSYETRLAWDPDIRLVHVTDGLGQVTRHYYDIDGYTYRVIQPDGLEEWFYRDQHHNLTQHIFPDGSVERFSYDARGNLLALTHRNGSVTQMEYDDKDQLTTIVDPQGSRWLHAYDEAGNLVKQTDPLGHETKYSYDGEGQLVAVIDARGGTRQLSYDAAGQLTRYTDCSGKSSQWRHDARGRVLESKDAAGVSKSFRYGANGQLTAIESAAGTERFDYDAEGRLLVYTDPMERTTRYSYDVAGRLAARRNALGETLSYSYDPLGRLAMLTDGNGASHRFRFDAGGRLLEETGFDGMNTRYVYEPTSGRLSASHIAQQLMQFEYNEAGRLTRRVAGDQEERFMYDANGRLVDAQNSHGGIQHFFDSAGNLVREHHEHRWQGGRRSYVWHHAYDENGTRIRTVRPDGHRINWLVYGSGHVHGIQLDGQELIQFERDDLHREVQRRLANRVAQDMKYDPAGRLEASSAQRLGARAPFFERSYRYDPAGHLAQIDDNRKGASLYRYDPVGRLVEALAPAGKERFAFDPANNLLDTPDPEQERTGPTILRGRDPNLQADIPPVPGNLLGSYAGSHFSYDDRGNLVEMRSPEAQHRYDWDGFGRLASASVNEAGRHRQATYFYDPFGRRIGKEVNGERTVYGWDGQALAFESGAVGGTHYLYEPYSFAPLAQFVTAAVEGIETPEWTAEHRYTPEDDPLLKYREPAGRAKVFYYHCDQIGTPKLMTDEVGEIVWEAEFKAWGEAAEVNARVSQATGGMVRNHLRFQGQQLDEETGLHYNRFRYYAPRIGRYISKDPIGLTGGANAYIYTVRPTGQVDPFGLSPTWCDKSQRWRESDNGQFRSRPTELMKTQPDTAFFWSGRTNGVGGMDPAAAIAKANGGTTLEMLLEQQKVKMPAWDANNPTVVNEWGQMSKAYAQGACGLVRGVIGKELRPGNVWEGYEKGTLMTNPNVKTIQTIDPSTKEVTTIFQR</sequence>
<name>A0A0B6RXU3_BURPL</name>
<feature type="domain" description="DUF6531" evidence="4">
    <location>
        <begin position="375"/>
        <end position="448"/>
    </location>
</feature>
<dbReference type="NCBIfam" id="TIGR03696">
    <property type="entry name" value="Rhs_assc_core"/>
    <property type="match status" value="1"/>
</dbReference>
<dbReference type="SUPFAM" id="SSF101908">
    <property type="entry name" value="Putative isomerase YbhE"/>
    <property type="match status" value="1"/>
</dbReference>
<dbReference type="InterPro" id="IPR056823">
    <property type="entry name" value="TEN-like_YD-shell"/>
</dbReference>
<evidence type="ECO:0000259" key="3">
    <source>
        <dbReference type="Pfam" id="PF03527"/>
    </source>
</evidence>
<dbReference type="InterPro" id="IPR045351">
    <property type="entry name" value="DUF6531"/>
</dbReference>
<evidence type="ECO:0000259" key="5">
    <source>
        <dbReference type="Pfam" id="PF25023"/>
    </source>
</evidence>
<gene>
    <name evidence="6" type="ORF">BGL_1c13200</name>
</gene>
<reference evidence="7" key="1">
    <citation type="submission" date="2011-03" db="EMBL/GenBank/DDBJ databases">
        <authorList>
            <person name="Voget S."/>
            <person name="Streit W.R."/>
            <person name="Jaeger K.E."/>
            <person name="Daniel R."/>
        </authorList>
    </citation>
    <scope>NUCLEOTIDE SEQUENCE [LARGE SCALE GENOMIC DNA]</scope>
    <source>
        <strain evidence="7">PG1</strain>
    </source>
</reference>
<proteinExistence type="predicted"/>
<dbReference type="Pfam" id="PF03527">
    <property type="entry name" value="RHS"/>
    <property type="match status" value="1"/>
</dbReference>
<dbReference type="Pfam" id="PF20148">
    <property type="entry name" value="DUF6531"/>
    <property type="match status" value="1"/>
</dbReference>
<dbReference type="CDD" id="cd20743">
    <property type="entry name" value="FIX_RhsA-like"/>
    <property type="match status" value="1"/>
</dbReference>
<reference evidence="6 7" key="2">
    <citation type="journal article" date="2016" name="Appl. Microbiol. Biotechnol.">
        <title>Mutations improving production and secretion of extracellular lipase by Burkholderia glumae PG1.</title>
        <authorList>
            <person name="Knapp A."/>
            <person name="Voget S."/>
            <person name="Gao R."/>
            <person name="Zaburannyi N."/>
            <person name="Krysciak D."/>
            <person name="Breuer M."/>
            <person name="Hauer B."/>
            <person name="Streit W.R."/>
            <person name="Muller R."/>
            <person name="Daniel R."/>
            <person name="Jaeger K.E."/>
        </authorList>
    </citation>
    <scope>NUCLEOTIDE SEQUENCE [LARGE SCALE GENOMIC DNA]</scope>
    <source>
        <strain evidence="6 7">PG1</strain>
    </source>
</reference>
<feature type="region of interest" description="Disordered" evidence="2">
    <location>
        <begin position="1138"/>
        <end position="1164"/>
    </location>
</feature>
<keyword evidence="1" id="KW-0677">Repeat</keyword>
<dbReference type="NCBIfam" id="TIGR01643">
    <property type="entry name" value="YD_repeat_2x"/>
    <property type="match status" value="8"/>
</dbReference>
<dbReference type="HOGENOM" id="CLU_001218_1_0_4"/>
<dbReference type="PANTHER" id="PTHR32305">
    <property type="match status" value="1"/>
</dbReference>
<feature type="domain" description="RHS protein conserved region" evidence="3">
    <location>
        <begin position="1319"/>
        <end position="1355"/>
    </location>
</feature>
<dbReference type="Pfam" id="PF25023">
    <property type="entry name" value="TEN_YD-shell"/>
    <property type="match status" value="2"/>
</dbReference>
<dbReference type="InterPro" id="IPR031325">
    <property type="entry name" value="RHS_repeat"/>
</dbReference>
<dbReference type="InterPro" id="IPR050708">
    <property type="entry name" value="T6SS_VgrG/RHS"/>
</dbReference>
<dbReference type="InterPro" id="IPR022385">
    <property type="entry name" value="Rhs_assc_core"/>
</dbReference>
<evidence type="ECO:0000313" key="6">
    <source>
        <dbReference type="EMBL" id="AJK45840.1"/>
    </source>
</evidence>
<dbReference type="Pfam" id="PF05593">
    <property type="entry name" value="RHS_repeat"/>
    <property type="match status" value="2"/>
</dbReference>
<dbReference type="SUPFAM" id="SSF63829">
    <property type="entry name" value="Calcium-dependent phosphotriesterase"/>
    <property type="match status" value="1"/>
</dbReference>
<accession>A0A0B6RXU3</accession>
<dbReference type="RefSeq" id="WP_052498275.1">
    <property type="nucleotide sequence ID" value="NZ_CP002580.1"/>
</dbReference>
<dbReference type="Gene3D" id="2.180.10.10">
    <property type="entry name" value="RHS repeat-associated core"/>
    <property type="match status" value="3"/>
</dbReference>
<organism evidence="6 7">
    <name type="scientific">Burkholderia plantarii</name>
    <dbReference type="NCBI Taxonomy" id="41899"/>
    <lineage>
        <taxon>Bacteria</taxon>
        <taxon>Pseudomonadati</taxon>
        <taxon>Pseudomonadota</taxon>
        <taxon>Betaproteobacteria</taxon>
        <taxon>Burkholderiales</taxon>
        <taxon>Burkholderiaceae</taxon>
        <taxon>Burkholderia</taxon>
    </lineage>
</organism>
<feature type="domain" description="Teneurin-like YD-shell" evidence="5">
    <location>
        <begin position="666"/>
        <end position="788"/>
    </location>
</feature>
<keyword evidence="7" id="KW-1185">Reference proteome</keyword>
<evidence type="ECO:0000256" key="1">
    <source>
        <dbReference type="ARBA" id="ARBA00022737"/>
    </source>
</evidence>
<dbReference type="KEGG" id="bgp:BGL_1c13200"/>
<protein>
    <submittedName>
        <fullName evidence="6">Rhs family protein</fullName>
    </submittedName>
</protein>